<keyword evidence="7" id="KW-1185">Reference proteome</keyword>
<dbReference type="PANTHER" id="PTHR30537">
    <property type="entry name" value="HTH-TYPE TRANSCRIPTIONAL REGULATOR"/>
    <property type="match status" value="1"/>
</dbReference>
<evidence type="ECO:0000313" key="7">
    <source>
        <dbReference type="Proteomes" id="UP000189310"/>
    </source>
</evidence>
<evidence type="ECO:0000256" key="1">
    <source>
        <dbReference type="ARBA" id="ARBA00009437"/>
    </source>
</evidence>
<keyword evidence="4" id="KW-0804">Transcription</keyword>
<evidence type="ECO:0000313" key="6">
    <source>
        <dbReference type="EMBL" id="ONN71169.1"/>
    </source>
</evidence>
<dbReference type="RefSeq" id="WP_077172036.1">
    <property type="nucleotide sequence ID" value="NZ_MTLN01000006.1"/>
</dbReference>
<dbReference type="Gene3D" id="3.40.190.10">
    <property type="entry name" value="Periplasmic binding protein-like II"/>
    <property type="match status" value="2"/>
</dbReference>
<gene>
    <name evidence="6" type="ORF">BVL52_11780</name>
</gene>
<evidence type="ECO:0000256" key="4">
    <source>
        <dbReference type="ARBA" id="ARBA00023163"/>
    </source>
</evidence>
<organism evidence="6 7">
    <name type="scientific">Pseudomonas oryzihabitans</name>
    <dbReference type="NCBI Taxonomy" id="47885"/>
    <lineage>
        <taxon>Bacteria</taxon>
        <taxon>Pseudomonadati</taxon>
        <taxon>Pseudomonadota</taxon>
        <taxon>Gammaproteobacteria</taxon>
        <taxon>Pseudomonadales</taxon>
        <taxon>Pseudomonadaceae</taxon>
        <taxon>Pseudomonas</taxon>
    </lineage>
</organism>
<dbReference type="Pfam" id="PF03466">
    <property type="entry name" value="LysR_substrate"/>
    <property type="match status" value="1"/>
</dbReference>
<dbReference type="InterPro" id="IPR000847">
    <property type="entry name" value="LysR_HTH_N"/>
</dbReference>
<dbReference type="EMBL" id="MTLN01000006">
    <property type="protein sequence ID" value="ONN71169.1"/>
    <property type="molecule type" value="Genomic_DNA"/>
</dbReference>
<dbReference type="PANTHER" id="PTHR30537:SF79">
    <property type="entry name" value="TRANSCRIPTIONAL REGULATOR-RELATED"/>
    <property type="match status" value="1"/>
</dbReference>
<keyword evidence="2" id="KW-0805">Transcription regulation</keyword>
<dbReference type="InterPro" id="IPR005119">
    <property type="entry name" value="LysR_subst-bd"/>
</dbReference>
<dbReference type="PROSITE" id="PS50931">
    <property type="entry name" value="HTH_LYSR"/>
    <property type="match status" value="1"/>
</dbReference>
<dbReference type="PRINTS" id="PR00039">
    <property type="entry name" value="HTHLYSR"/>
</dbReference>
<proteinExistence type="inferred from homology"/>
<protein>
    <submittedName>
        <fullName evidence="6">Transcriptional regulator</fullName>
    </submittedName>
</protein>
<sequence length="296" mass="33411">MSMIPPLSSLRSFEAVARLGSVTLAAQELHVTHSAISQQLKSLEEMLGVGLFIRDGRTLQVSEDGRLYAMQVRETLVTLLEATRQIKAQPRATELVVAVMPSFGHSWLLPRIDRFLERHPGFSVRLQASLTLSNMAQETIDLGVRMGRGNWPGLEKRLMFHDDLMVVAAPGFRGGDLPRTVRAIVDSRIIFTMDPWQPWCQAAGLDTEVPRSGLCSNDSNLVLEAVRLGQGIALLRRSLVHDAIGRGELVQLSEHVVPYNYPYWLVLPPREHPWVKRDLFVAWLFEEVERYQREIG</sequence>
<dbReference type="SUPFAM" id="SSF53850">
    <property type="entry name" value="Periplasmic binding protein-like II"/>
    <property type="match status" value="1"/>
</dbReference>
<evidence type="ECO:0000256" key="2">
    <source>
        <dbReference type="ARBA" id="ARBA00023015"/>
    </source>
</evidence>
<evidence type="ECO:0000259" key="5">
    <source>
        <dbReference type="PROSITE" id="PS50931"/>
    </source>
</evidence>
<comment type="caution">
    <text evidence="6">The sequence shown here is derived from an EMBL/GenBank/DDBJ whole genome shotgun (WGS) entry which is preliminary data.</text>
</comment>
<dbReference type="Proteomes" id="UP000189310">
    <property type="component" value="Unassembled WGS sequence"/>
</dbReference>
<dbReference type="SUPFAM" id="SSF46785">
    <property type="entry name" value="Winged helix' DNA-binding domain"/>
    <property type="match status" value="1"/>
</dbReference>
<dbReference type="InterPro" id="IPR036390">
    <property type="entry name" value="WH_DNA-bd_sf"/>
</dbReference>
<accession>A0ABX3IS40</accession>
<evidence type="ECO:0000256" key="3">
    <source>
        <dbReference type="ARBA" id="ARBA00023125"/>
    </source>
</evidence>
<dbReference type="InterPro" id="IPR036388">
    <property type="entry name" value="WH-like_DNA-bd_sf"/>
</dbReference>
<comment type="similarity">
    <text evidence="1">Belongs to the LysR transcriptional regulatory family.</text>
</comment>
<dbReference type="CDD" id="cd08432">
    <property type="entry name" value="PBP2_GcdR_TrpI_HvrB_AmpR_like"/>
    <property type="match status" value="1"/>
</dbReference>
<keyword evidence="3" id="KW-0238">DNA-binding</keyword>
<dbReference type="Gene3D" id="1.10.10.10">
    <property type="entry name" value="Winged helix-like DNA-binding domain superfamily/Winged helix DNA-binding domain"/>
    <property type="match status" value="1"/>
</dbReference>
<dbReference type="InterPro" id="IPR058163">
    <property type="entry name" value="LysR-type_TF_proteobact-type"/>
</dbReference>
<dbReference type="Pfam" id="PF00126">
    <property type="entry name" value="HTH_1"/>
    <property type="match status" value="1"/>
</dbReference>
<name>A0ABX3IS40_9PSED</name>
<feature type="domain" description="HTH lysR-type" evidence="5">
    <location>
        <begin position="5"/>
        <end position="62"/>
    </location>
</feature>
<reference evidence="6 7" key="1">
    <citation type="submission" date="2017-01" db="EMBL/GenBank/DDBJ databases">
        <title>Pseudomonas psychrotolerans genome sequencing and assembly.</title>
        <authorList>
            <person name="Vyas B."/>
            <person name="Mayilraj S."/>
        </authorList>
    </citation>
    <scope>NUCLEOTIDE SEQUENCE [LARGE SCALE GENOMIC DNA]</scope>
    <source>
        <strain evidence="6 7">SDS18</strain>
    </source>
</reference>